<dbReference type="EMBL" id="CP159992">
    <property type="protein sequence ID" value="XCP93534.1"/>
    <property type="molecule type" value="Genomic_DNA"/>
</dbReference>
<keyword evidence="4" id="KW-0788">Thiol protease</keyword>
<dbReference type="InterPro" id="IPR051202">
    <property type="entry name" value="Peptidase_C40"/>
</dbReference>
<dbReference type="PANTHER" id="PTHR47053">
    <property type="entry name" value="MUREIN DD-ENDOPEPTIDASE MEPH-RELATED"/>
    <property type="match status" value="1"/>
</dbReference>
<evidence type="ECO:0000259" key="7">
    <source>
        <dbReference type="PROSITE" id="PS51781"/>
    </source>
</evidence>
<organism evidence="9">
    <name type="scientific">Paenibacillus sp. AN1007</name>
    <dbReference type="NCBI Taxonomy" id="3151385"/>
    <lineage>
        <taxon>Bacteria</taxon>
        <taxon>Bacillati</taxon>
        <taxon>Bacillota</taxon>
        <taxon>Bacilli</taxon>
        <taxon>Bacillales</taxon>
        <taxon>Paenibacillaceae</taxon>
        <taxon>Paenibacillus</taxon>
    </lineage>
</organism>
<dbReference type="Gene3D" id="2.30.30.40">
    <property type="entry name" value="SH3 Domains"/>
    <property type="match status" value="1"/>
</dbReference>
<dbReference type="PANTHER" id="PTHR47053:SF1">
    <property type="entry name" value="MUREIN DD-ENDOPEPTIDASE MEPH-RELATED"/>
    <property type="match status" value="1"/>
</dbReference>
<dbReference type="PROSITE" id="PS51935">
    <property type="entry name" value="NLPC_P60"/>
    <property type="match status" value="1"/>
</dbReference>
<keyword evidence="2" id="KW-0645">Protease</keyword>
<sequence length="272" mass="28835">MNWKNTIVTAGVTAALLMGSLTTASLTEQVSAAAADQSKVKVIWGVNLRTTPTSSGKVIRMVSKGETLTVLEQSGSDWYKIKDSSNRTGYISSSSKYTQTVSGGTASGSTSTNVSNSSASGSTVKGSTAVEKVIAAGMKYMGTPYKHGADRNSTAMFDCSSFVRRAFIDGLGITLPADSRQQGDYVKKKGTVKTNWKNLKRGDLMYFMSYKGTSASAYNGVNKSRAVITHTGIYLGNGKILHTYSNAGGGVTISDIAGKHWEYRFLFGGSAL</sequence>
<dbReference type="AlphaFoldDB" id="A0AAU8NAL1"/>
<evidence type="ECO:0000256" key="2">
    <source>
        <dbReference type="ARBA" id="ARBA00022670"/>
    </source>
</evidence>
<reference evidence="9" key="1">
    <citation type="submission" date="2024-05" db="EMBL/GenBank/DDBJ databases">
        <title>Draft genome assemblies of 36 bacteria isolated from hibernating arctic ground squirrels.</title>
        <authorList>
            <person name="McKee H."/>
            <person name="Mullen L."/>
            <person name="Drown D.M."/>
            <person name="Duddleston K.N."/>
        </authorList>
    </citation>
    <scope>NUCLEOTIDE SEQUENCE</scope>
    <source>
        <strain evidence="9">AN1007</strain>
    </source>
</reference>
<evidence type="ECO:0000256" key="1">
    <source>
        <dbReference type="ARBA" id="ARBA00007074"/>
    </source>
</evidence>
<accession>A0AAU8NAL1</accession>
<comment type="similarity">
    <text evidence="1">Belongs to the peptidase C40 family.</text>
</comment>
<dbReference type="InterPro" id="IPR038765">
    <property type="entry name" value="Papain-like_cys_pep_sf"/>
</dbReference>
<evidence type="ECO:0000259" key="8">
    <source>
        <dbReference type="PROSITE" id="PS51935"/>
    </source>
</evidence>
<dbReference type="GO" id="GO:0006508">
    <property type="term" value="P:proteolysis"/>
    <property type="evidence" value="ECO:0007669"/>
    <property type="project" value="UniProtKB-KW"/>
</dbReference>
<name>A0AAU8NAL1_9BACL</name>
<dbReference type="Pfam" id="PF08239">
    <property type="entry name" value="SH3_3"/>
    <property type="match status" value="1"/>
</dbReference>
<dbReference type="InterPro" id="IPR036028">
    <property type="entry name" value="SH3-like_dom_sf"/>
</dbReference>
<evidence type="ECO:0000256" key="5">
    <source>
        <dbReference type="SAM" id="MobiDB-lite"/>
    </source>
</evidence>
<proteinExistence type="inferred from homology"/>
<keyword evidence="3" id="KW-0378">Hydrolase</keyword>
<evidence type="ECO:0000313" key="9">
    <source>
        <dbReference type="EMBL" id="XCP93534.1"/>
    </source>
</evidence>
<dbReference type="Gene3D" id="3.90.1720.10">
    <property type="entry name" value="endopeptidase domain like (from Nostoc punctiforme)"/>
    <property type="match status" value="1"/>
</dbReference>
<feature type="domain" description="SH3b" evidence="7">
    <location>
        <begin position="35"/>
        <end position="102"/>
    </location>
</feature>
<dbReference type="SUPFAM" id="SSF50044">
    <property type="entry name" value="SH3-domain"/>
    <property type="match status" value="1"/>
</dbReference>
<dbReference type="SUPFAM" id="SSF54001">
    <property type="entry name" value="Cysteine proteinases"/>
    <property type="match status" value="1"/>
</dbReference>
<dbReference type="InterPro" id="IPR000064">
    <property type="entry name" value="NLP_P60_dom"/>
</dbReference>
<feature type="domain" description="NlpC/P60" evidence="8">
    <location>
        <begin position="127"/>
        <end position="272"/>
    </location>
</feature>
<dbReference type="Pfam" id="PF00877">
    <property type="entry name" value="NLPC_P60"/>
    <property type="match status" value="1"/>
</dbReference>
<protein>
    <submittedName>
        <fullName evidence="9">SH3 domain-containing C40 family peptidase</fullName>
    </submittedName>
</protein>
<feature type="region of interest" description="Disordered" evidence="5">
    <location>
        <begin position="101"/>
        <end position="123"/>
    </location>
</feature>
<evidence type="ECO:0000256" key="4">
    <source>
        <dbReference type="ARBA" id="ARBA00022807"/>
    </source>
</evidence>
<keyword evidence="6" id="KW-0732">Signal</keyword>
<evidence type="ECO:0000256" key="3">
    <source>
        <dbReference type="ARBA" id="ARBA00022801"/>
    </source>
</evidence>
<evidence type="ECO:0000256" key="6">
    <source>
        <dbReference type="SAM" id="SignalP"/>
    </source>
</evidence>
<gene>
    <name evidence="9" type="ORF">ABXS70_20305</name>
</gene>
<dbReference type="GO" id="GO:0008234">
    <property type="term" value="F:cysteine-type peptidase activity"/>
    <property type="evidence" value="ECO:0007669"/>
    <property type="project" value="UniProtKB-KW"/>
</dbReference>
<feature type="chain" id="PRO_5043695046" evidence="6">
    <location>
        <begin position="25"/>
        <end position="272"/>
    </location>
</feature>
<feature type="signal peptide" evidence="6">
    <location>
        <begin position="1"/>
        <end position="24"/>
    </location>
</feature>
<dbReference type="PROSITE" id="PS51781">
    <property type="entry name" value="SH3B"/>
    <property type="match status" value="1"/>
</dbReference>
<dbReference type="InterPro" id="IPR003646">
    <property type="entry name" value="SH3-like_bac-type"/>
</dbReference>
<dbReference type="SMART" id="SM00287">
    <property type="entry name" value="SH3b"/>
    <property type="match status" value="1"/>
</dbReference>
<dbReference type="RefSeq" id="WP_342554568.1">
    <property type="nucleotide sequence ID" value="NZ_CP159992.1"/>
</dbReference>